<keyword evidence="2 5" id="KW-0812">Transmembrane</keyword>
<keyword evidence="3 5" id="KW-1133">Transmembrane helix</keyword>
<feature type="transmembrane region" description="Helical" evidence="5">
    <location>
        <begin position="182"/>
        <end position="203"/>
    </location>
</feature>
<evidence type="ECO:0000256" key="1">
    <source>
        <dbReference type="ARBA" id="ARBA00004141"/>
    </source>
</evidence>
<dbReference type="InterPro" id="IPR019408">
    <property type="entry name" value="7TM_GPCR_serpentine_rcpt_Srab"/>
</dbReference>
<reference evidence="6" key="1">
    <citation type="submission" date="2020-09" db="EMBL/GenBank/DDBJ databases">
        <authorList>
            <person name="Kikuchi T."/>
        </authorList>
    </citation>
    <scope>NUCLEOTIDE SEQUENCE</scope>
    <source>
        <strain evidence="6">Ka4C1</strain>
    </source>
</reference>
<evidence type="ECO:0000256" key="3">
    <source>
        <dbReference type="ARBA" id="ARBA00022989"/>
    </source>
</evidence>
<gene>
    <name evidence="6" type="ORF">BXYJ_LOCUS13717</name>
</gene>
<evidence type="ECO:0000256" key="5">
    <source>
        <dbReference type="SAM" id="Phobius"/>
    </source>
</evidence>
<proteinExistence type="predicted"/>
<dbReference type="EMBL" id="CAJFCV020000006">
    <property type="protein sequence ID" value="CAG9128934.1"/>
    <property type="molecule type" value="Genomic_DNA"/>
</dbReference>
<feature type="transmembrane region" description="Helical" evidence="5">
    <location>
        <begin position="55"/>
        <end position="75"/>
    </location>
</feature>
<evidence type="ECO:0000313" key="6">
    <source>
        <dbReference type="EMBL" id="CAD5233626.1"/>
    </source>
</evidence>
<evidence type="ECO:0000313" key="7">
    <source>
        <dbReference type="Proteomes" id="UP000659654"/>
    </source>
</evidence>
<keyword evidence="7" id="KW-1185">Reference proteome</keyword>
<dbReference type="GO" id="GO:0016020">
    <property type="term" value="C:membrane"/>
    <property type="evidence" value="ECO:0007669"/>
    <property type="project" value="UniProtKB-SubCell"/>
</dbReference>
<evidence type="ECO:0000256" key="4">
    <source>
        <dbReference type="ARBA" id="ARBA00023136"/>
    </source>
</evidence>
<feature type="transmembrane region" description="Helical" evidence="5">
    <location>
        <begin position="240"/>
        <end position="259"/>
    </location>
</feature>
<name>A0A7I8X4J4_BURXY</name>
<protein>
    <submittedName>
        <fullName evidence="6">(pine wood nematode) hypothetical protein</fullName>
    </submittedName>
</protein>
<organism evidence="6 7">
    <name type="scientific">Bursaphelenchus xylophilus</name>
    <name type="common">Pinewood nematode worm</name>
    <name type="synonym">Aphelenchoides xylophilus</name>
    <dbReference type="NCBI Taxonomy" id="6326"/>
    <lineage>
        <taxon>Eukaryota</taxon>
        <taxon>Metazoa</taxon>
        <taxon>Ecdysozoa</taxon>
        <taxon>Nematoda</taxon>
        <taxon>Chromadorea</taxon>
        <taxon>Rhabditida</taxon>
        <taxon>Tylenchina</taxon>
        <taxon>Tylenchomorpha</taxon>
        <taxon>Aphelenchoidea</taxon>
        <taxon>Aphelenchoididae</taxon>
        <taxon>Bursaphelenchus</taxon>
    </lineage>
</organism>
<evidence type="ECO:0000256" key="2">
    <source>
        <dbReference type="ARBA" id="ARBA00022692"/>
    </source>
</evidence>
<dbReference type="OrthoDB" id="5803502at2759"/>
<accession>A0A7I8X4J4</accession>
<feature type="transmembrane region" description="Helical" evidence="5">
    <location>
        <begin position="140"/>
        <end position="162"/>
    </location>
</feature>
<dbReference type="AlphaFoldDB" id="A0A7I8X4J4"/>
<comment type="caution">
    <text evidence="6">The sequence shown here is derived from an EMBL/GenBank/DDBJ whole genome shotgun (WGS) entry which is preliminary data.</text>
</comment>
<keyword evidence="4 5" id="KW-0472">Membrane</keyword>
<feature type="transmembrane region" description="Helical" evidence="5">
    <location>
        <begin position="22"/>
        <end position="43"/>
    </location>
</feature>
<dbReference type="EMBL" id="CAJFDI010000006">
    <property type="protein sequence ID" value="CAD5233626.1"/>
    <property type="molecule type" value="Genomic_DNA"/>
</dbReference>
<comment type="subcellular location">
    <subcellularLocation>
        <location evidence="1">Membrane</location>
        <topology evidence="1">Multi-pass membrane protein</topology>
    </subcellularLocation>
</comment>
<sequence length="346" mass="40767">MSAYICQMYLLVERYVETFVEISPYIELLICIPCIVINIYCAIRFANLQTFNNNFRIIMIVTNFICAGVSLLHGFMSIVPRQYLSLENEYYKAVAFYTVAYIHHWCVLMLDIKFFILGFERWFGFRSRATYEHSEDNTSIKIYCSLAVLAFCAVTTKVYLYLTFNDKSNETFRRAFVVEDDLSAMLASHLLALFGWIYAFVIFRRLMRQAEAFRFSSQSLSESYVIKETIRINTVIGPIVRAYLVMAIACTMTLAFNIYCMQYGYWEMRSAYYQSLTNVEYIMINTYNFYASSYTIWYLRPLRKIFLNDLRTVFKCSIQMENGVSPVDRLEDAATVHFDHLHSQWQ</sequence>
<dbReference type="Proteomes" id="UP000582659">
    <property type="component" value="Unassembled WGS sequence"/>
</dbReference>
<feature type="transmembrane region" description="Helical" evidence="5">
    <location>
        <begin position="279"/>
        <end position="299"/>
    </location>
</feature>
<feature type="transmembrane region" description="Helical" evidence="5">
    <location>
        <begin position="95"/>
        <end position="119"/>
    </location>
</feature>
<dbReference type="Proteomes" id="UP000659654">
    <property type="component" value="Unassembled WGS sequence"/>
</dbReference>
<dbReference type="Pfam" id="PF10292">
    <property type="entry name" value="7TM_GPCR_Srab"/>
    <property type="match status" value="1"/>
</dbReference>